<evidence type="ECO:0000313" key="10">
    <source>
        <dbReference type="Proteomes" id="UP000256661"/>
    </source>
</evidence>
<evidence type="ECO:0000256" key="5">
    <source>
        <dbReference type="ARBA" id="ARBA00013063"/>
    </source>
</evidence>
<keyword evidence="8" id="KW-0119">Carbohydrate metabolism</keyword>
<dbReference type="PANTHER" id="PTHR30246">
    <property type="entry name" value="2-KETO-3-DEOXY-6-PHOSPHOGLUCONATE ALDOLASE"/>
    <property type="match status" value="1"/>
</dbReference>
<dbReference type="EMBL" id="QTTT01000001">
    <property type="protein sequence ID" value="REE95289.1"/>
    <property type="molecule type" value="Genomic_DNA"/>
</dbReference>
<dbReference type="InterPro" id="IPR013785">
    <property type="entry name" value="Aldolase_TIM"/>
</dbReference>
<keyword evidence="6" id="KW-0456">Lyase</keyword>
<evidence type="ECO:0000256" key="3">
    <source>
        <dbReference type="ARBA" id="ARBA00006906"/>
    </source>
</evidence>
<dbReference type="Pfam" id="PF01081">
    <property type="entry name" value="Aldolase"/>
    <property type="match status" value="1"/>
</dbReference>
<dbReference type="InterPro" id="IPR031338">
    <property type="entry name" value="KDPG/KHG_AS_2"/>
</dbReference>
<gene>
    <name evidence="9" type="ORF">DFJ69_0672</name>
</gene>
<evidence type="ECO:0000256" key="6">
    <source>
        <dbReference type="ARBA" id="ARBA00023239"/>
    </source>
</evidence>
<dbReference type="Gene3D" id="3.20.20.70">
    <property type="entry name" value="Aldolase class I"/>
    <property type="match status" value="1"/>
</dbReference>
<keyword evidence="7" id="KW-0704">Schiff base</keyword>
<name>A0A3D9SHA7_9ACTN</name>
<dbReference type="NCBIfam" id="NF004325">
    <property type="entry name" value="PRK05718.1"/>
    <property type="match status" value="1"/>
</dbReference>
<dbReference type="CDD" id="cd00452">
    <property type="entry name" value="KDPG_aldolase"/>
    <property type="match status" value="1"/>
</dbReference>
<comment type="similarity">
    <text evidence="3">Belongs to the KHG/KDPG aldolase family.</text>
</comment>
<proteinExistence type="inferred from homology"/>
<dbReference type="InterPro" id="IPR031337">
    <property type="entry name" value="KDPG/KHG_AS_1"/>
</dbReference>
<keyword evidence="10" id="KW-1185">Reference proteome</keyword>
<dbReference type="PROSITE" id="PS00159">
    <property type="entry name" value="ALDOLASE_KDPG_KHG_1"/>
    <property type="match status" value="1"/>
</dbReference>
<comment type="catalytic activity">
    <reaction evidence="1">
        <text>2-dehydro-3-deoxy-6-phospho-D-gluconate = D-glyceraldehyde 3-phosphate + pyruvate</text>
        <dbReference type="Rhea" id="RHEA:17089"/>
        <dbReference type="ChEBI" id="CHEBI:15361"/>
        <dbReference type="ChEBI" id="CHEBI:57569"/>
        <dbReference type="ChEBI" id="CHEBI:59776"/>
        <dbReference type="EC" id="4.1.2.14"/>
    </reaction>
</comment>
<evidence type="ECO:0000256" key="7">
    <source>
        <dbReference type="ARBA" id="ARBA00023270"/>
    </source>
</evidence>
<evidence type="ECO:0000256" key="8">
    <source>
        <dbReference type="ARBA" id="ARBA00023277"/>
    </source>
</evidence>
<comment type="caution">
    <text evidence="9">The sequence shown here is derived from an EMBL/GenBank/DDBJ whole genome shotgun (WGS) entry which is preliminary data.</text>
</comment>
<evidence type="ECO:0000313" key="9">
    <source>
        <dbReference type="EMBL" id="REE95289.1"/>
    </source>
</evidence>
<dbReference type="RefSeq" id="WP_116021113.1">
    <property type="nucleotide sequence ID" value="NZ_QTTT01000001.1"/>
</dbReference>
<protein>
    <recommendedName>
        <fullName evidence="5">2-dehydro-3-deoxy-phosphogluconate aldolase</fullName>
        <ecNumber evidence="5">4.1.2.14</ecNumber>
    </recommendedName>
</protein>
<dbReference type="EC" id="4.1.2.14" evidence="5"/>
<sequence>MNAEELLDVCPVVPVVVLRDAADAVPLARALVAGGLPAIEVTLRTPAALEAVERIAAEVPDAVVGAGTVVAPGQAEAAAGAGARFLVSPGCTDALREAMTATGLPFLAGVSSASEAMALLEHGITAMKFFPAKAAGGPDYLRSLAGPLPQVRFCPTGGITPDTAADYLALANVGCVGGTWLTPDDAVRSGDWARVEALARKAAALR</sequence>
<comment type="pathway">
    <text evidence="2">Carbohydrate acid metabolism; 2-dehydro-3-deoxy-D-gluconate degradation; D-glyceraldehyde 3-phosphate and pyruvate from 2-dehydro-3-deoxy-D-gluconate: step 2/2.</text>
</comment>
<evidence type="ECO:0000256" key="4">
    <source>
        <dbReference type="ARBA" id="ARBA00011233"/>
    </source>
</evidence>
<dbReference type="NCBIfam" id="TIGR01182">
    <property type="entry name" value="eda"/>
    <property type="match status" value="1"/>
</dbReference>
<accession>A0A3D9SHA7</accession>
<organism evidence="9 10">
    <name type="scientific">Thermomonospora umbrina</name>
    <dbReference type="NCBI Taxonomy" id="111806"/>
    <lineage>
        <taxon>Bacteria</taxon>
        <taxon>Bacillati</taxon>
        <taxon>Actinomycetota</taxon>
        <taxon>Actinomycetes</taxon>
        <taxon>Streptosporangiales</taxon>
        <taxon>Thermomonosporaceae</taxon>
        <taxon>Thermomonospora</taxon>
    </lineage>
</organism>
<dbReference type="PANTHER" id="PTHR30246:SF1">
    <property type="entry name" value="2-DEHYDRO-3-DEOXY-6-PHOSPHOGALACTONATE ALDOLASE-RELATED"/>
    <property type="match status" value="1"/>
</dbReference>
<reference evidence="9 10" key="1">
    <citation type="submission" date="2018-08" db="EMBL/GenBank/DDBJ databases">
        <title>Sequencing the genomes of 1000 actinobacteria strains.</title>
        <authorList>
            <person name="Klenk H.-P."/>
        </authorList>
    </citation>
    <scope>NUCLEOTIDE SEQUENCE [LARGE SCALE GENOMIC DNA]</scope>
    <source>
        <strain evidence="9 10">DSM 43927</strain>
    </source>
</reference>
<evidence type="ECO:0000256" key="2">
    <source>
        <dbReference type="ARBA" id="ARBA00004736"/>
    </source>
</evidence>
<evidence type="ECO:0000256" key="1">
    <source>
        <dbReference type="ARBA" id="ARBA00000654"/>
    </source>
</evidence>
<dbReference type="OrthoDB" id="9805177at2"/>
<dbReference type="Proteomes" id="UP000256661">
    <property type="component" value="Unassembled WGS sequence"/>
</dbReference>
<dbReference type="AlphaFoldDB" id="A0A3D9SHA7"/>
<dbReference type="PROSITE" id="PS00160">
    <property type="entry name" value="ALDOLASE_KDPG_KHG_2"/>
    <property type="match status" value="1"/>
</dbReference>
<dbReference type="InterPro" id="IPR000887">
    <property type="entry name" value="Aldlse_KDPG_KHG"/>
</dbReference>
<comment type="subunit">
    <text evidence="4">Homotrimer.</text>
</comment>
<dbReference type="SUPFAM" id="SSF51569">
    <property type="entry name" value="Aldolase"/>
    <property type="match status" value="1"/>
</dbReference>
<dbReference type="GO" id="GO:0008675">
    <property type="term" value="F:2-dehydro-3-deoxy-phosphogluconate aldolase activity"/>
    <property type="evidence" value="ECO:0007669"/>
    <property type="project" value="UniProtKB-EC"/>
</dbReference>